<organism evidence="2 3">
    <name type="scientific">Limnobacter thiooxidans</name>
    <dbReference type="NCBI Taxonomy" id="131080"/>
    <lineage>
        <taxon>Bacteria</taxon>
        <taxon>Pseudomonadati</taxon>
        <taxon>Pseudomonadota</taxon>
        <taxon>Betaproteobacteria</taxon>
        <taxon>Burkholderiales</taxon>
        <taxon>Burkholderiaceae</taxon>
        <taxon>Limnobacter</taxon>
    </lineage>
</organism>
<protein>
    <recommendedName>
        <fullName evidence="4">DUF3108 domain-containing protein</fullName>
    </recommendedName>
</protein>
<dbReference type="Proteomes" id="UP001329151">
    <property type="component" value="Chromosome"/>
</dbReference>
<proteinExistence type="predicted"/>
<dbReference type="InterPro" id="IPR021457">
    <property type="entry name" value="DUF3108"/>
</dbReference>
<dbReference type="Pfam" id="PF11306">
    <property type="entry name" value="DUF3108"/>
    <property type="match status" value="1"/>
</dbReference>
<name>A0AA86M7W4_9BURK</name>
<evidence type="ECO:0000313" key="2">
    <source>
        <dbReference type="EMBL" id="BET24674.1"/>
    </source>
</evidence>
<gene>
    <name evidence="2" type="ORF">RGQ30_01750</name>
</gene>
<dbReference type="KEGG" id="lto:RGQ30_01750"/>
<evidence type="ECO:0008006" key="4">
    <source>
        <dbReference type="Google" id="ProtNLM"/>
    </source>
</evidence>
<feature type="signal peptide" evidence="1">
    <location>
        <begin position="1"/>
        <end position="24"/>
    </location>
</feature>
<evidence type="ECO:0000256" key="1">
    <source>
        <dbReference type="SAM" id="SignalP"/>
    </source>
</evidence>
<sequence>MKHRLLKFAACTGFAIAMLPGAHAADMACKGIAKHVIDTDLQFSLTHSQIPGELAVSKHTLRVAGTQYKLESVSQAKGFVAMLYSGQLTQKSEGLVDAQTGLAPLYYAEQRGKKPVAETMLNADTQQVLFKRNGNSAPFEKGLQDRISMIYQISARLRCNSDLKAGDTLAMRVMSTGRVGNEVFTVLKAEDVTLNLGKGDRRVDTLLLETKPEEQGDEIVRIWYSKDLAWQPVKIEIKDNEGKSLTQTLIGLGKPQP</sequence>
<reference evidence="2 3" key="1">
    <citation type="submission" date="2023-10" db="EMBL/GenBank/DDBJ databases">
        <title>Complete Genome Sequence of Limnobacter thiooxidans CS-K2T, Isolated from freshwater lake sediments in Bavaria, Germany.</title>
        <authorList>
            <person name="Naruki M."/>
            <person name="Watanabe A."/>
            <person name="Warashina T."/>
            <person name="Morita T."/>
            <person name="Arakawa K."/>
        </authorList>
    </citation>
    <scope>NUCLEOTIDE SEQUENCE [LARGE SCALE GENOMIC DNA]</scope>
    <source>
        <strain evidence="2 3">CS-K2</strain>
    </source>
</reference>
<dbReference type="AlphaFoldDB" id="A0AA86M7W4"/>
<evidence type="ECO:0000313" key="3">
    <source>
        <dbReference type="Proteomes" id="UP001329151"/>
    </source>
</evidence>
<keyword evidence="3" id="KW-1185">Reference proteome</keyword>
<keyword evidence="1" id="KW-0732">Signal</keyword>
<feature type="chain" id="PRO_5045034787" description="DUF3108 domain-containing protein" evidence="1">
    <location>
        <begin position="25"/>
        <end position="257"/>
    </location>
</feature>
<dbReference type="RefSeq" id="WP_298218506.1">
    <property type="nucleotide sequence ID" value="NZ_AP028947.1"/>
</dbReference>
<dbReference type="EMBL" id="AP028947">
    <property type="protein sequence ID" value="BET24674.1"/>
    <property type="molecule type" value="Genomic_DNA"/>
</dbReference>
<accession>A0AA86M7W4</accession>